<keyword evidence="4" id="KW-1185">Reference proteome</keyword>
<dbReference type="PROSITE" id="PS00194">
    <property type="entry name" value="THIOREDOXIN_1"/>
    <property type="match status" value="1"/>
</dbReference>
<dbReference type="RefSeq" id="WP_266013695.1">
    <property type="nucleotide sequence ID" value="NZ_JAPFQP010000003.1"/>
</dbReference>
<evidence type="ECO:0000256" key="1">
    <source>
        <dbReference type="ARBA" id="ARBA00023284"/>
    </source>
</evidence>
<name>A0AAE3SP17_9FLAO</name>
<evidence type="ECO:0000313" key="4">
    <source>
        <dbReference type="Proteomes" id="UP001207116"/>
    </source>
</evidence>
<evidence type="ECO:0000259" key="2">
    <source>
        <dbReference type="PROSITE" id="PS51352"/>
    </source>
</evidence>
<dbReference type="CDD" id="cd02966">
    <property type="entry name" value="TlpA_like_family"/>
    <property type="match status" value="1"/>
</dbReference>
<dbReference type="InterPro" id="IPR000866">
    <property type="entry name" value="AhpC/TSA"/>
</dbReference>
<keyword evidence="1" id="KW-0676">Redox-active center</keyword>
<dbReference type="PROSITE" id="PS51352">
    <property type="entry name" value="THIOREDOXIN_2"/>
    <property type="match status" value="1"/>
</dbReference>
<gene>
    <name evidence="3" type="ORF">OO016_11035</name>
</gene>
<organism evidence="3 4">
    <name type="scientific">Lentiprolixibacter aurantiacus</name>
    <dbReference type="NCBI Taxonomy" id="2993939"/>
    <lineage>
        <taxon>Bacteria</taxon>
        <taxon>Pseudomonadati</taxon>
        <taxon>Bacteroidota</taxon>
        <taxon>Flavobacteriia</taxon>
        <taxon>Flavobacteriales</taxon>
        <taxon>Flavobacteriaceae</taxon>
        <taxon>Lentiprolixibacter</taxon>
    </lineage>
</organism>
<dbReference type="Pfam" id="PF00578">
    <property type="entry name" value="AhpC-TSA"/>
    <property type="match status" value="1"/>
</dbReference>
<dbReference type="GO" id="GO:0016209">
    <property type="term" value="F:antioxidant activity"/>
    <property type="evidence" value="ECO:0007669"/>
    <property type="project" value="InterPro"/>
</dbReference>
<dbReference type="GO" id="GO:0016491">
    <property type="term" value="F:oxidoreductase activity"/>
    <property type="evidence" value="ECO:0007669"/>
    <property type="project" value="InterPro"/>
</dbReference>
<evidence type="ECO:0000313" key="3">
    <source>
        <dbReference type="EMBL" id="MCX2720135.1"/>
    </source>
</evidence>
<dbReference type="InterPro" id="IPR050553">
    <property type="entry name" value="Thioredoxin_ResA/DsbE_sf"/>
</dbReference>
<dbReference type="AlphaFoldDB" id="A0AAE3SP17"/>
<dbReference type="Gene3D" id="3.40.30.10">
    <property type="entry name" value="Glutaredoxin"/>
    <property type="match status" value="1"/>
</dbReference>
<dbReference type="InterPro" id="IPR013766">
    <property type="entry name" value="Thioredoxin_domain"/>
</dbReference>
<dbReference type="Proteomes" id="UP001207116">
    <property type="component" value="Unassembled WGS sequence"/>
</dbReference>
<proteinExistence type="predicted"/>
<feature type="domain" description="Thioredoxin" evidence="2">
    <location>
        <begin position="38"/>
        <end position="185"/>
    </location>
</feature>
<accession>A0AAE3SP17</accession>
<dbReference type="PANTHER" id="PTHR42852">
    <property type="entry name" value="THIOL:DISULFIDE INTERCHANGE PROTEIN DSBE"/>
    <property type="match status" value="1"/>
</dbReference>
<dbReference type="InterPro" id="IPR017937">
    <property type="entry name" value="Thioredoxin_CS"/>
</dbReference>
<comment type="caution">
    <text evidence="3">The sequence shown here is derived from an EMBL/GenBank/DDBJ whole genome shotgun (WGS) entry which is preliminary data.</text>
</comment>
<dbReference type="PANTHER" id="PTHR42852:SF17">
    <property type="entry name" value="THIOREDOXIN-LIKE PROTEIN HI_1115"/>
    <property type="match status" value="1"/>
</dbReference>
<dbReference type="EMBL" id="JAPFQP010000003">
    <property type="protein sequence ID" value="MCX2720135.1"/>
    <property type="molecule type" value="Genomic_DNA"/>
</dbReference>
<dbReference type="InterPro" id="IPR036249">
    <property type="entry name" value="Thioredoxin-like_sf"/>
</dbReference>
<dbReference type="SUPFAM" id="SSF52833">
    <property type="entry name" value="Thioredoxin-like"/>
    <property type="match status" value="1"/>
</dbReference>
<protein>
    <submittedName>
        <fullName evidence="3">TlpA disulfide reductase family protein</fullName>
    </submittedName>
</protein>
<reference evidence="3" key="1">
    <citation type="submission" date="2022-11" db="EMBL/GenBank/DDBJ databases">
        <title>The characterization of three novel Bacteroidetes species and genomic analysis of their roles in tidal elemental geochemical cycles.</title>
        <authorList>
            <person name="Ma K.-J."/>
        </authorList>
    </citation>
    <scope>NUCLEOTIDE SEQUENCE</scope>
    <source>
        <strain evidence="3">M415</strain>
    </source>
</reference>
<sequence>MKRKRLNLGWLLTLVVMALVLFTPLGFHMQVWVNRILSHNPEPVATRTLEIPELNGWRLKGLKGDIIHGDELQGQVVLINFWASWCPPCVAEMPSLDKLHEEFGDRVRFLFIARDQKDKVVGYLEKNNFRFPVYFESGLTPTGIYATGLPTTFVLDRAGRIVVAHTGAANWYAEDTRKLLDSLLTN</sequence>